<dbReference type="PROSITE" id="PS50873">
    <property type="entry name" value="PEROXIDASE_4"/>
    <property type="match status" value="1"/>
</dbReference>
<organism evidence="10 11">
    <name type="scientific">Mycena chlorophos</name>
    <name type="common">Agaric fungus</name>
    <name type="synonym">Agaricus chlorophos</name>
    <dbReference type="NCBI Taxonomy" id="658473"/>
    <lineage>
        <taxon>Eukaryota</taxon>
        <taxon>Fungi</taxon>
        <taxon>Dikarya</taxon>
        <taxon>Basidiomycota</taxon>
        <taxon>Agaricomycotina</taxon>
        <taxon>Agaricomycetes</taxon>
        <taxon>Agaricomycetidae</taxon>
        <taxon>Agaricales</taxon>
        <taxon>Marasmiineae</taxon>
        <taxon>Mycenaceae</taxon>
        <taxon>Mycena</taxon>
    </lineage>
</organism>
<feature type="chain" id="PRO_5034748489" description="Peroxidase" evidence="8">
    <location>
        <begin position="21"/>
        <end position="547"/>
    </location>
</feature>
<dbReference type="GO" id="GO:0020037">
    <property type="term" value="F:heme binding"/>
    <property type="evidence" value="ECO:0007669"/>
    <property type="project" value="UniProtKB-UniRule"/>
</dbReference>
<evidence type="ECO:0000256" key="2">
    <source>
        <dbReference type="ARBA" id="ARBA00005997"/>
    </source>
</evidence>
<dbReference type="InterPro" id="IPR010255">
    <property type="entry name" value="Haem_peroxidase_sf"/>
</dbReference>
<dbReference type="OrthoDB" id="5985073at2759"/>
<dbReference type="Pfam" id="PF00141">
    <property type="entry name" value="peroxidase"/>
    <property type="match status" value="1"/>
</dbReference>
<dbReference type="Gene3D" id="1.10.420.10">
    <property type="entry name" value="Peroxidase, domain 2"/>
    <property type="match status" value="1"/>
</dbReference>
<dbReference type="GO" id="GO:0046872">
    <property type="term" value="F:metal ion binding"/>
    <property type="evidence" value="ECO:0007669"/>
    <property type="project" value="UniProtKB-UniRule"/>
</dbReference>
<dbReference type="InterPro" id="IPR002016">
    <property type="entry name" value="Haem_peroxidase"/>
</dbReference>
<dbReference type="PRINTS" id="PR00458">
    <property type="entry name" value="PEROXIDASE"/>
</dbReference>
<proteinExistence type="inferred from homology"/>
<feature type="signal peptide" evidence="8">
    <location>
        <begin position="1"/>
        <end position="20"/>
    </location>
</feature>
<evidence type="ECO:0000256" key="5">
    <source>
        <dbReference type="ARBA" id="ARBA00022723"/>
    </source>
</evidence>
<evidence type="ECO:0000256" key="6">
    <source>
        <dbReference type="ARBA" id="ARBA00023002"/>
    </source>
</evidence>
<evidence type="ECO:0000256" key="4">
    <source>
        <dbReference type="ARBA" id="ARBA00022617"/>
    </source>
</evidence>
<comment type="caution">
    <text evidence="10">The sequence shown here is derived from an EMBL/GenBank/DDBJ whole genome shotgun (WGS) entry which is preliminary data.</text>
</comment>
<dbReference type="PANTHER" id="PTHR31356">
    <property type="entry name" value="THYLAKOID LUMENAL 29 KDA PROTEIN, CHLOROPLASTIC-RELATED"/>
    <property type="match status" value="1"/>
</dbReference>
<evidence type="ECO:0000256" key="1">
    <source>
        <dbReference type="ARBA" id="ARBA00003917"/>
    </source>
</evidence>
<keyword evidence="3 8" id="KW-0575">Peroxidase</keyword>
<evidence type="ECO:0000256" key="3">
    <source>
        <dbReference type="ARBA" id="ARBA00022559"/>
    </source>
</evidence>
<sequence length="547" mass="57343">MKVFKLSFLGVLQATALANAYIWPSPYDALEDAYTVSGGFGDGGIVDGVNPCSLSPIGGRLPGRQAAAEWLRLAYHDVATFNSTTGLGGLDASIGFETERPENIGSAMNTSLVFFAAFQTKTSSMSDVIALSVILAIKNCGGPSIPFRAGRIDAEAAGPLGVPQPQQNLASHTAAFANMGFNVTEMITLVACGHTLGGVHAVDFPTVVPQSAITSSNPDGVVHFDDTFDSFDNHIATQWINGSSEDVLAVGDNITTNSDARIFGADGNATMRAFAADASLFQAQCSVLLERMLNTVPSSVQLSDVIEPLEVKPYQLSLTLNADGQLALGGNIRIFGTSDEAEAAVAAQMPVSLSWKDLDGTANATHSTTLTAVSQTSTSLWGSVYFFTIDALLEAQSGISSFTVDWAFSASDTLTHSDNGGAGFPLQSVVLFQPQGTCTDIKGNITALALIRNDLGAVSSVSFSYNYNVNQPGSVSVKQVTLQTEMERVGVSSASPIYDTYTTTFGKGPFTDEGFITFDISAVVGGQTFVAPDNQEAGLLTQCGSRR</sequence>
<keyword evidence="4" id="KW-0349">Heme</keyword>
<accession>A0A8H6TG44</accession>
<dbReference type="EC" id="1.11.1.-" evidence="8"/>
<dbReference type="PANTHER" id="PTHR31356:SF53">
    <property type="entry name" value="HEME PEROXIDASE"/>
    <property type="match status" value="1"/>
</dbReference>
<dbReference type="InterPro" id="IPR044831">
    <property type="entry name" value="Ccp1-like"/>
</dbReference>
<dbReference type="GO" id="GO:0000302">
    <property type="term" value="P:response to reactive oxygen species"/>
    <property type="evidence" value="ECO:0007669"/>
    <property type="project" value="TreeGrafter"/>
</dbReference>
<dbReference type="EMBL" id="JACAZE010000004">
    <property type="protein sequence ID" value="KAF7318058.1"/>
    <property type="molecule type" value="Genomic_DNA"/>
</dbReference>
<evidence type="ECO:0000256" key="8">
    <source>
        <dbReference type="RuleBase" id="RU363051"/>
    </source>
</evidence>
<dbReference type="PRINTS" id="PR00459">
    <property type="entry name" value="ASPEROXIDASE"/>
</dbReference>
<keyword evidence="6 8" id="KW-0560">Oxidoreductase</keyword>
<dbReference type="GO" id="GO:0042744">
    <property type="term" value="P:hydrogen peroxide catabolic process"/>
    <property type="evidence" value="ECO:0007669"/>
    <property type="project" value="TreeGrafter"/>
</dbReference>
<comment type="similarity">
    <text evidence="2">Belongs to the peroxidase family. Cytochrome c peroxidase subfamily.</text>
</comment>
<keyword evidence="8" id="KW-0732">Signal</keyword>
<evidence type="ECO:0000259" key="9">
    <source>
        <dbReference type="PROSITE" id="PS50873"/>
    </source>
</evidence>
<comment type="function">
    <text evidence="1">Destroys radicals which are normally produced within the cells and which are toxic to biological systems.</text>
</comment>
<feature type="domain" description="Plant heme peroxidase family profile" evidence="9">
    <location>
        <begin position="122"/>
        <end position="333"/>
    </location>
</feature>
<keyword evidence="5" id="KW-0479">Metal-binding</keyword>
<reference evidence="10" key="1">
    <citation type="submission" date="2020-05" db="EMBL/GenBank/DDBJ databases">
        <title>Mycena genomes resolve the evolution of fungal bioluminescence.</title>
        <authorList>
            <person name="Tsai I.J."/>
        </authorList>
    </citation>
    <scope>NUCLEOTIDE SEQUENCE</scope>
    <source>
        <strain evidence="10">110903Hualien_Pintung</strain>
    </source>
</reference>
<name>A0A8H6TG44_MYCCL</name>
<dbReference type="SUPFAM" id="SSF48113">
    <property type="entry name" value="Heme-dependent peroxidases"/>
    <property type="match status" value="1"/>
</dbReference>
<gene>
    <name evidence="10" type="ORF">HMN09_00313500</name>
</gene>
<keyword evidence="11" id="KW-1185">Reference proteome</keyword>
<dbReference type="GO" id="GO:0004601">
    <property type="term" value="F:peroxidase activity"/>
    <property type="evidence" value="ECO:0007669"/>
    <property type="project" value="UniProtKB-KW"/>
</dbReference>
<dbReference type="Gene3D" id="1.10.520.10">
    <property type="match status" value="1"/>
</dbReference>
<protein>
    <recommendedName>
        <fullName evidence="8">Peroxidase</fullName>
        <ecNumber evidence="8">1.11.1.-</ecNumber>
    </recommendedName>
</protein>
<evidence type="ECO:0000256" key="7">
    <source>
        <dbReference type="ARBA" id="ARBA00023004"/>
    </source>
</evidence>
<dbReference type="Proteomes" id="UP000613580">
    <property type="component" value="Unassembled WGS sequence"/>
</dbReference>
<dbReference type="AlphaFoldDB" id="A0A8H6TG44"/>
<dbReference type="InterPro" id="IPR002207">
    <property type="entry name" value="Peroxidase_I"/>
</dbReference>
<evidence type="ECO:0000313" key="10">
    <source>
        <dbReference type="EMBL" id="KAF7318058.1"/>
    </source>
</evidence>
<evidence type="ECO:0000313" key="11">
    <source>
        <dbReference type="Proteomes" id="UP000613580"/>
    </source>
</evidence>
<dbReference type="GO" id="GO:0034599">
    <property type="term" value="P:cellular response to oxidative stress"/>
    <property type="evidence" value="ECO:0007669"/>
    <property type="project" value="InterPro"/>
</dbReference>
<keyword evidence="7" id="KW-0408">Iron</keyword>